<reference evidence="1 2" key="1">
    <citation type="submission" date="2020-07" db="EMBL/GenBank/DDBJ databases">
        <title>Genomes of two Microcystis aeruginosa (Cyanobacteria) strains from Florida (USA) with disparate toxicogenic potential.</title>
        <authorList>
            <person name="Lefler F.W."/>
            <person name="Barbosa M."/>
            <person name="Berthold D.E."/>
            <person name="Laughinghouse H.D. IV."/>
        </authorList>
    </citation>
    <scope>NUCLEOTIDE SEQUENCE [LARGE SCALE GENOMIC DNA]</scope>
    <source>
        <strain evidence="1 2">BLCCF158</strain>
    </source>
</reference>
<protein>
    <submittedName>
        <fullName evidence="1">Uncharacterized protein</fullName>
    </submittedName>
</protein>
<organism evidence="1 2">
    <name type="scientific">Microcystis aeruginosa BLCC-F158</name>
    <dbReference type="NCBI Taxonomy" id="2755316"/>
    <lineage>
        <taxon>Bacteria</taxon>
        <taxon>Bacillati</taxon>
        <taxon>Cyanobacteriota</taxon>
        <taxon>Cyanophyceae</taxon>
        <taxon>Oscillatoriophycideae</taxon>
        <taxon>Chroococcales</taxon>
        <taxon>Microcystaceae</taxon>
        <taxon>Microcystis</taxon>
    </lineage>
</organism>
<proteinExistence type="predicted"/>
<sequence length="56" mass="6428">MEIAISIVANSISLKKYEAIKIIFIWVDSLTRKTFCLKIILGRGLPQSNYWDLNAQ</sequence>
<dbReference type="AlphaFoldDB" id="A0A841V737"/>
<evidence type="ECO:0000313" key="2">
    <source>
        <dbReference type="Proteomes" id="UP000525432"/>
    </source>
</evidence>
<gene>
    <name evidence="1" type="ORF">H0901_15345</name>
</gene>
<dbReference type="Proteomes" id="UP000525432">
    <property type="component" value="Unassembled WGS sequence"/>
</dbReference>
<dbReference type="EMBL" id="JACEGC010000082">
    <property type="protein sequence ID" value="MBC1196587.1"/>
    <property type="molecule type" value="Genomic_DNA"/>
</dbReference>
<name>A0A841V737_MICAE</name>
<accession>A0A841V737</accession>
<evidence type="ECO:0000313" key="1">
    <source>
        <dbReference type="EMBL" id="MBC1196587.1"/>
    </source>
</evidence>
<comment type="caution">
    <text evidence="1">The sequence shown here is derived from an EMBL/GenBank/DDBJ whole genome shotgun (WGS) entry which is preliminary data.</text>
</comment>